<protein>
    <submittedName>
        <fullName evidence="1">Uncharacterized protein</fullName>
    </submittedName>
</protein>
<reference evidence="1" key="2">
    <citation type="journal article" date="2015" name="Fish Shellfish Immunol.">
        <title>Early steps in the European eel (Anguilla anguilla)-Vibrio vulnificus interaction in the gills: Role of the RtxA13 toxin.</title>
        <authorList>
            <person name="Callol A."/>
            <person name="Pajuelo D."/>
            <person name="Ebbesson L."/>
            <person name="Teles M."/>
            <person name="MacKenzie S."/>
            <person name="Amaro C."/>
        </authorList>
    </citation>
    <scope>NUCLEOTIDE SEQUENCE</scope>
</reference>
<dbReference type="AlphaFoldDB" id="A0A0E9RNL9"/>
<reference evidence="1" key="1">
    <citation type="submission" date="2014-11" db="EMBL/GenBank/DDBJ databases">
        <authorList>
            <person name="Amaro Gonzalez C."/>
        </authorList>
    </citation>
    <scope>NUCLEOTIDE SEQUENCE</scope>
</reference>
<organism evidence="1">
    <name type="scientific">Anguilla anguilla</name>
    <name type="common">European freshwater eel</name>
    <name type="synonym">Muraena anguilla</name>
    <dbReference type="NCBI Taxonomy" id="7936"/>
    <lineage>
        <taxon>Eukaryota</taxon>
        <taxon>Metazoa</taxon>
        <taxon>Chordata</taxon>
        <taxon>Craniata</taxon>
        <taxon>Vertebrata</taxon>
        <taxon>Euteleostomi</taxon>
        <taxon>Actinopterygii</taxon>
        <taxon>Neopterygii</taxon>
        <taxon>Teleostei</taxon>
        <taxon>Anguilliformes</taxon>
        <taxon>Anguillidae</taxon>
        <taxon>Anguilla</taxon>
    </lineage>
</organism>
<name>A0A0E9RNL9_ANGAN</name>
<accession>A0A0E9RNL9</accession>
<dbReference type="EMBL" id="GBXM01078170">
    <property type="protein sequence ID" value="JAH30407.1"/>
    <property type="molecule type" value="Transcribed_RNA"/>
</dbReference>
<proteinExistence type="predicted"/>
<sequence length="37" mass="4047">MVTFSCGRTRSTSRFHSAASVFDSKISSGFEDPLTSF</sequence>
<evidence type="ECO:0000313" key="1">
    <source>
        <dbReference type="EMBL" id="JAH30407.1"/>
    </source>
</evidence>